<dbReference type="Pfam" id="PF08907">
    <property type="entry name" value="DUF1853"/>
    <property type="match status" value="1"/>
</dbReference>
<reference evidence="1 2" key="1">
    <citation type="submission" date="2019-04" db="EMBL/GenBank/DDBJ databases">
        <title>Lacinutrix sp. nov., isolated from marine water.</title>
        <authorList>
            <person name="Kim W."/>
        </authorList>
    </citation>
    <scope>NUCLEOTIDE SEQUENCE [LARGE SCALE GENOMIC DNA]</scope>
    <source>
        <strain evidence="1 2">CAU 1491</strain>
    </source>
</reference>
<protein>
    <submittedName>
        <fullName evidence="1">DUF1853 family protein</fullName>
    </submittedName>
</protein>
<dbReference type="EMBL" id="SUPL01000007">
    <property type="protein sequence ID" value="TJY33403.1"/>
    <property type="molecule type" value="Genomic_DNA"/>
</dbReference>
<proteinExistence type="predicted"/>
<dbReference type="Proteomes" id="UP000307657">
    <property type="component" value="Unassembled WGS sequence"/>
</dbReference>
<keyword evidence="2" id="KW-1185">Reference proteome</keyword>
<evidence type="ECO:0000313" key="1">
    <source>
        <dbReference type="EMBL" id="TJY33403.1"/>
    </source>
</evidence>
<dbReference type="AlphaFoldDB" id="A0A4U0EP52"/>
<name>A0A4U0EP52_9FLAO</name>
<dbReference type="InterPro" id="IPR015003">
    <property type="entry name" value="DUF1853"/>
</dbReference>
<gene>
    <name evidence="1" type="ORF">E5167_12955</name>
</gene>
<dbReference type="RefSeq" id="WP_136844582.1">
    <property type="nucleotide sequence ID" value="NZ_SUPL01000007.1"/>
</dbReference>
<sequence>MTLTTKQIQRHFDGFLQTPSLWGNSAVYDLHQFSITQKSLPINSQIDTKLRLGKYIERFVSFQLQHEKTTQMLAENIQIKRDNVTLGEIDCLLVKDKKPIHLEVVYKFYLYDVLVGNTEIEHFIGPNRKDALVEKLSKLRHKQLPLLYSKECESYLKTLDLNVSEIEQQVYFKAQLFIPYVKKEMQLETLNQNCISGFYIYKYEIEQFSTCKFYIPTKKDWLIVPHPNVNWANFNTFRHKINTYFTREFSPMVWVKHPSGEIEKLFFVWWHA</sequence>
<evidence type="ECO:0000313" key="2">
    <source>
        <dbReference type="Proteomes" id="UP000307657"/>
    </source>
</evidence>
<organism evidence="1 2">
    <name type="scientific">Pontimicrobium aquaticum</name>
    <dbReference type="NCBI Taxonomy" id="2565367"/>
    <lineage>
        <taxon>Bacteria</taxon>
        <taxon>Pseudomonadati</taxon>
        <taxon>Bacteroidota</taxon>
        <taxon>Flavobacteriia</taxon>
        <taxon>Flavobacteriales</taxon>
        <taxon>Flavobacteriaceae</taxon>
        <taxon>Pontimicrobium</taxon>
    </lineage>
</organism>
<accession>A0A4U0EP52</accession>
<comment type="caution">
    <text evidence="1">The sequence shown here is derived from an EMBL/GenBank/DDBJ whole genome shotgun (WGS) entry which is preliminary data.</text>
</comment>
<dbReference type="OrthoDB" id="1466769at2"/>